<dbReference type="CDD" id="cd15482">
    <property type="entry name" value="Sialidase_non-viral"/>
    <property type="match status" value="1"/>
</dbReference>
<dbReference type="Proteomes" id="UP000602653">
    <property type="component" value="Chromosome"/>
</dbReference>
<comment type="catalytic activity">
    <reaction evidence="1">
        <text>Hydrolysis of alpha-(2-&gt;3)-, alpha-(2-&gt;6)-, alpha-(2-&gt;8)- glycosidic linkages of terminal sialic acid residues in oligosaccharides, glycoproteins, glycolipids, colominic acid and synthetic substrates.</text>
        <dbReference type="EC" id="3.2.1.18"/>
    </reaction>
</comment>
<feature type="compositionally biased region" description="Low complexity" evidence="4">
    <location>
        <begin position="1142"/>
        <end position="1152"/>
    </location>
</feature>
<dbReference type="EC" id="3.2.1.18" evidence="3"/>
<evidence type="ECO:0000259" key="7">
    <source>
        <dbReference type="Pfam" id="PF10633"/>
    </source>
</evidence>
<keyword evidence="6" id="KW-0732">Signal</keyword>
<accession>A0ABX7IHV5</accession>
<proteinExistence type="inferred from homology"/>
<dbReference type="Gene3D" id="2.60.120.200">
    <property type="match status" value="2"/>
</dbReference>
<feature type="region of interest" description="Disordered" evidence="4">
    <location>
        <begin position="227"/>
        <end position="252"/>
    </location>
</feature>
<dbReference type="SUPFAM" id="SSF49899">
    <property type="entry name" value="Concanavalin A-like lectins/glucanases"/>
    <property type="match status" value="2"/>
</dbReference>
<dbReference type="SUPFAM" id="SSF50939">
    <property type="entry name" value="Sialidases"/>
    <property type="match status" value="1"/>
</dbReference>
<evidence type="ECO:0000259" key="8">
    <source>
        <dbReference type="Pfam" id="PF13088"/>
    </source>
</evidence>
<dbReference type="SUPFAM" id="SSF49785">
    <property type="entry name" value="Galactose-binding domain-like"/>
    <property type="match status" value="1"/>
</dbReference>
<organism evidence="9 10">
    <name type="scientific">Arcanobacterium phocisimile</name>
    <dbReference type="NCBI Taxonomy" id="1302235"/>
    <lineage>
        <taxon>Bacteria</taxon>
        <taxon>Bacillati</taxon>
        <taxon>Actinomycetota</taxon>
        <taxon>Actinomycetes</taxon>
        <taxon>Actinomycetales</taxon>
        <taxon>Actinomycetaceae</taxon>
        <taxon>Arcanobacterium</taxon>
    </lineage>
</organism>
<keyword evidence="5" id="KW-0812">Transmembrane</keyword>
<evidence type="ECO:0000256" key="1">
    <source>
        <dbReference type="ARBA" id="ARBA00000427"/>
    </source>
</evidence>
<feature type="region of interest" description="Disordered" evidence="4">
    <location>
        <begin position="1232"/>
        <end position="1258"/>
    </location>
</feature>
<evidence type="ECO:0000256" key="2">
    <source>
        <dbReference type="ARBA" id="ARBA00009348"/>
    </source>
</evidence>
<dbReference type="Pfam" id="PF13088">
    <property type="entry name" value="BNR_2"/>
    <property type="match status" value="1"/>
</dbReference>
<dbReference type="PANTHER" id="PTHR10628:SF30">
    <property type="entry name" value="EXO-ALPHA-SIALIDASE"/>
    <property type="match status" value="1"/>
</dbReference>
<dbReference type="EMBL" id="CP070228">
    <property type="protein sequence ID" value="QRV02425.1"/>
    <property type="molecule type" value="Genomic_DNA"/>
</dbReference>
<name>A0ABX7IHV5_9ACTO</name>
<feature type="chain" id="PRO_5045383788" description="exo-alpha-sialidase" evidence="6">
    <location>
        <begin position="25"/>
        <end position="1293"/>
    </location>
</feature>
<dbReference type="InterPro" id="IPR008979">
    <property type="entry name" value="Galactose-bd-like_sf"/>
</dbReference>
<dbReference type="Gene3D" id="2.60.120.260">
    <property type="entry name" value="Galactose-binding domain-like"/>
    <property type="match status" value="1"/>
</dbReference>
<feature type="domain" description="Alpha-galactosidase NEW3" evidence="7">
    <location>
        <begin position="859"/>
        <end position="940"/>
    </location>
</feature>
<dbReference type="Gene3D" id="2.120.10.10">
    <property type="match status" value="1"/>
</dbReference>
<dbReference type="RefSeq" id="WP_204424874.1">
    <property type="nucleotide sequence ID" value="NZ_CP070228.1"/>
</dbReference>
<dbReference type="InterPro" id="IPR011040">
    <property type="entry name" value="Sialidase"/>
</dbReference>
<dbReference type="InterPro" id="IPR026856">
    <property type="entry name" value="Sialidase_fam"/>
</dbReference>
<evidence type="ECO:0000256" key="3">
    <source>
        <dbReference type="ARBA" id="ARBA00012733"/>
    </source>
</evidence>
<feature type="region of interest" description="Disordered" evidence="4">
    <location>
        <begin position="439"/>
        <end position="459"/>
    </location>
</feature>
<dbReference type="Pfam" id="PF10633">
    <property type="entry name" value="NPCBM_assoc"/>
    <property type="match status" value="1"/>
</dbReference>
<feature type="domain" description="Sialidase" evidence="8">
    <location>
        <begin position="511"/>
        <end position="801"/>
    </location>
</feature>
<dbReference type="InterPro" id="IPR013320">
    <property type="entry name" value="ConA-like_dom_sf"/>
</dbReference>
<dbReference type="InterPro" id="IPR018905">
    <property type="entry name" value="A-galactase_NEW3"/>
</dbReference>
<evidence type="ECO:0000313" key="10">
    <source>
        <dbReference type="Proteomes" id="UP000602653"/>
    </source>
</evidence>
<feature type="signal peptide" evidence="6">
    <location>
        <begin position="1"/>
        <end position="24"/>
    </location>
</feature>
<evidence type="ECO:0000256" key="4">
    <source>
        <dbReference type="SAM" id="MobiDB-lite"/>
    </source>
</evidence>
<evidence type="ECO:0000256" key="5">
    <source>
        <dbReference type="SAM" id="Phobius"/>
    </source>
</evidence>
<protein>
    <recommendedName>
        <fullName evidence="3">exo-alpha-sialidase</fullName>
        <ecNumber evidence="3">3.2.1.18</ecNumber>
    </recommendedName>
</protein>
<reference evidence="9 10" key="1">
    <citation type="submission" date="2021-02" db="EMBL/GenBank/DDBJ databases">
        <title>Complete Genome Sequence of Arcanobacterium phocisimile strain DSM 26142T from a harbour seal.</title>
        <authorList>
            <person name="Borowiak M."/>
            <person name="Alssahen M."/>
            <person name="Malorny B."/>
            <person name="Laemmler C."/>
            <person name="Siebert U."/>
            <person name="Ploetz M."/>
            <person name="Abdulmawjood A."/>
        </authorList>
    </citation>
    <scope>NUCLEOTIDE SEQUENCE [LARGE SCALE GENOMIC DNA]</scope>
    <source>
        <strain evidence="9 10">DSM 26142</strain>
    </source>
</reference>
<gene>
    <name evidence="9" type="ORF">JTE88_01305</name>
</gene>
<keyword evidence="10" id="KW-1185">Reference proteome</keyword>
<sequence>MSRFTSSAAGLSALLLGLPGLAYAAPPEETSLTSPGLIHHYTFDDSTGNDSAGERHGNTGSATFSENGISGKALSVRDGAGMTFAETQKFDAGSNWTISYWFKVANAPTARTSVISDDTGDIAFDLRLKNSAPGSGAHVGQGDSMILTYSVEPIVTGEWQQISWTQSSAAGLSMYLNGKLVETKDWTAKNTFTAPFDKIGGLNFTGEIDDVRVYDHVLTGTEVAAEYQRRGSLDTSPADPDNEAHPSGLIHHYSFDAGDGSDSAGNRNGTTHGASFSDDAINGKSLAVSDGDGMTFDADHTLTAGSDWSISYWANVDAVPTKRTSVLSDKSGHFAFDLRLKDSAAGNGAHVGDGDKMILTYSEAPVLAHRWYQLTWTQSAQRGLSLYLNGKLTSTKNWTTTHPFTAPFDKIGAQNFTGKIDDVRVYNRVLSADEISSQYQELAPQTPPAEPDPSEIPHDYNDGDQVVLARPYEGEFTCYRIPALTTAPNGWILASWDGRPSGCGDAPNPNSIVQRISKDGGHSWEPAKVIAQGHPGPNKYGYSDPSYVVDRETKEIFMFFVKSFNEGLRGSSLGVDPKDRNVIHAAVMSSKDNGVTWSEPRIITPEITAQPDIMRARFAASGEGIQLRSDRAHKGRLVQQYTYAVNKSGTEIFQAVSVYSDDHGKSWKSGEPFGVGMDENKVVELSDGRLMVNSRASNRGAAGVAARRIAISEDGGAHYGETVVDKNLVDPNNNAAIIRAFPDAPADDPRAKILLFSNTANSGARVNGTIRISYDDGQTWSAAKTFQSGFTGYSTITPLPDATGKFTTGRFGVLSEAPAPGHNNYGFISYTTVSLDWLGNIPAIISTNDTTVHRGGNIIDVSVENLGTTPITGGTLSAQLPEGWKFVATDVPLTQAQDASPLESFTAPTIEPGQSATLRMKVIVPATQESGAVQIPLTLTAGEKNVSGTADFTVELLEGEENPRCLAVTLPSDLPAEVTKAQNGPKNMFDGNTGTIWHTPWDSTKVPLNIDFSFQYDSALKVLDLTNRLDQQINGQIRSGKLSVIDPDGKETQLTSITMDDKLSVDLSKLRDMLTDGDRVTVRLHVTETAGTRENTWVSLSEVCFKTVPSAPATHDEIDAETINPDVIITHPDEPSDPARPADPAAPHADPAQFSGQRGETVTFAFAGFKPGEQVTIEVHSDVVKLGTFVADSDGKVSTQWSIPTDFATGLHHVIARGETSGEVKAELTISAKTKTPAKPTDPQITQKKQAGSPNPQAGNLLANTGSTAGGLILVSFFALAGGLLLRRRTVQS</sequence>
<keyword evidence="5" id="KW-0472">Membrane</keyword>
<feature type="region of interest" description="Disordered" evidence="4">
    <location>
        <begin position="1132"/>
        <end position="1155"/>
    </location>
</feature>
<dbReference type="InterPro" id="IPR036278">
    <property type="entry name" value="Sialidase_sf"/>
</dbReference>
<dbReference type="PANTHER" id="PTHR10628">
    <property type="entry name" value="SIALIDASE"/>
    <property type="match status" value="1"/>
</dbReference>
<comment type="similarity">
    <text evidence="2">Belongs to the glycosyl hydrolase 33 family.</text>
</comment>
<evidence type="ECO:0000313" key="9">
    <source>
        <dbReference type="EMBL" id="QRV02425.1"/>
    </source>
</evidence>
<evidence type="ECO:0000256" key="6">
    <source>
        <dbReference type="SAM" id="SignalP"/>
    </source>
</evidence>
<dbReference type="Pfam" id="PF13385">
    <property type="entry name" value="Laminin_G_3"/>
    <property type="match status" value="2"/>
</dbReference>
<keyword evidence="5" id="KW-1133">Transmembrane helix</keyword>
<feature type="region of interest" description="Disordered" evidence="4">
    <location>
        <begin position="43"/>
        <end position="65"/>
    </location>
</feature>
<feature type="compositionally biased region" description="Polar residues" evidence="4">
    <location>
        <begin position="1243"/>
        <end position="1258"/>
    </location>
</feature>
<feature type="transmembrane region" description="Helical" evidence="5">
    <location>
        <begin position="1269"/>
        <end position="1286"/>
    </location>
</feature>